<organism evidence="1 2">
    <name type="scientific">Daucus carota subsp. sativus</name>
    <name type="common">Carrot</name>
    <dbReference type="NCBI Taxonomy" id="79200"/>
    <lineage>
        <taxon>Eukaryota</taxon>
        <taxon>Viridiplantae</taxon>
        <taxon>Streptophyta</taxon>
        <taxon>Embryophyta</taxon>
        <taxon>Tracheophyta</taxon>
        <taxon>Spermatophyta</taxon>
        <taxon>Magnoliopsida</taxon>
        <taxon>eudicotyledons</taxon>
        <taxon>Gunneridae</taxon>
        <taxon>Pentapetalae</taxon>
        <taxon>asterids</taxon>
        <taxon>campanulids</taxon>
        <taxon>Apiales</taxon>
        <taxon>Apiaceae</taxon>
        <taxon>Apioideae</taxon>
        <taxon>Scandiceae</taxon>
        <taxon>Daucinae</taxon>
        <taxon>Daucus</taxon>
        <taxon>Daucus sect. Daucus</taxon>
    </lineage>
</organism>
<name>A0AAF0XQL2_DAUCS</name>
<protein>
    <submittedName>
        <fullName evidence="1">Uncharacterized protein</fullName>
    </submittedName>
</protein>
<dbReference type="AlphaFoldDB" id="A0AAF0XQL2"/>
<keyword evidence="2" id="KW-1185">Reference proteome</keyword>
<accession>A0AAF0XQL2</accession>
<proteinExistence type="predicted"/>
<reference evidence="1" key="1">
    <citation type="journal article" date="2016" name="Nat. Genet.">
        <title>A high-quality carrot genome assembly provides new insights into carotenoid accumulation and asterid genome evolution.</title>
        <authorList>
            <person name="Iorizzo M."/>
            <person name="Ellison S."/>
            <person name="Senalik D."/>
            <person name="Zeng P."/>
            <person name="Satapoomin P."/>
            <person name="Huang J."/>
            <person name="Bowman M."/>
            <person name="Iovene M."/>
            <person name="Sanseverino W."/>
            <person name="Cavagnaro P."/>
            <person name="Yildiz M."/>
            <person name="Macko-Podgorni A."/>
            <person name="Moranska E."/>
            <person name="Grzebelus E."/>
            <person name="Grzebelus D."/>
            <person name="Ashrafi H."/>
            <person name="Zheng Z."/>
            <person name="Cheng S."/>
            <person name="Spooner D."/>
            <person name="Van Deynze A."/>
            <person name="Simon P."/>
        </authorList>
    </citation>
    <scope>NUCLEOTIDE SEQUENCE</scope>
    <source>
        <tissue evidence="1">Leaf</tissue>
    </source>
</reference>
<evidence type="ECO:0000313" key="2">
    <source>
        <dbReference type="Proteomes" id="UP000077755"/>
    </source>
</evidence>
<sequence>MDLYFLNDWILYLSYYPKLSSGFKIIIQHNY</sequence>
<dbReference type="EMBL" id="CP093350">
    <property type="protein sequence ID" value="WOH11447.1"/>
    <property type="molecule type" value="Genomic_DNA"/>
</dbReference>
<evidence type="ECO:0000313" key="1">
    <source>
        <dbReference type="EMBL" id="WOH11447.1"/>
    </source>
</evidence>
<dbReference type="Proteomes" id="UP000077755">
    <property type="component" value="Chromosome 8"/>
</dbReference>
<reference evidence="1" key="2">
    <citation type="submission" date="2022-03" db="EMBL/GenBank/DDBJ databases">
        <title>Draft title - Genomic analysis of global carrot germplasm unveils the trajectory of domestication and the origin of high carotenoid orange carrot.</title>
        <authorList>
            <person name="Iorizzo M."/>
            <person name="Ellison S."/>
            <person name="Senalik D."/>
            <person name="Macko-Podgorni A."/>
            <person name="Grzebelus D."/>
            <person name="Bostan H."/>
            <person name="Rolling W."/>
            <person name="Curaba J."/>
            <person name="Simon P."/>
        </authorList>
    </citation>
    <scope>NUCLEOTIDE SEQUENCE</scope>
    <source>
        <tissue evidence="1">Leaf</tissue>
    </source>
</reference>
<gene>
    <name evidence="1" type="ORF">DCAR_0830934</name>
</gene>